<dbReference type="CDD" id="cd13443">
    <property type="entry name" value="CDI_inhibitor_Bp1026b_like"/>
    <property type="match status" value="1"/>
</dbReference>
<dbReference type="InterPro" id="IPR053759">
    <property type="entry name" value="CDI_Immunity_Comp"/>
</dbReference>
<evidence type="ECO:0000313" key="1">
    <source>
        <dbReference type="EMBL" id="MTD29003.1"/>
    </source>
</evidence>
<dbReference type="Gene3D" id="3.30.70.2920">
    <property type="match status" value="1"/>
</dbReference>
<protein>
    <submittedName>
        <fullName evidence="1">Uncharacterized protein</fullName>
    </submittedName>
</protein>
<keyword evidence="2" id="KW-1185">Reference proteome</keyword>
<organism evidence="1 2">
    <name type="scientific">Erwinia sorbitola</name>
    <dbReference type="NCBI Taxonomy" id="2681984"/>
    <lineage>
        <taxon>Bacteria</taxon>
        <taxon>Pseudomonadati</taxon>
        <taxon>Pseudomonadota</taxon>
        <taxon>Gammaproteobacteria</taxon>
        <taxon>Enterobacterales</taxon>
        <taxon>Erwiniaceae</taxon>
        <taxon>Erwinia</taxon>
    </lineage>
</organism>
<dbReference type="EMBL" id="WLZX01000011">
    <property type="protein sequence ID" value="MTD29003.1"/>
    <property type="molecule type" value="Genomic_DNA"/>
</dbReference>
<name>A0ABW9RGA3_9GAMM</name>
<dbReference type="RefSeq" id="WP_154754245.1">
    <property type="nucleotide sequence ID" value="NZ_WLZX01000011.1"/>
</dbReference>
<sequence length="101" mass="11614">MAINIRCYTKLAVSELQHHLDRFLSRNPSVFPQHYILYRARALGPFDKEISNEFGLDPESYFYLAVNNKALEISTDTIADMVRKELGKENVIVLLNGEDLI</sequence>
<dbReference type="Proteomes" id="UP000480164">
    <property type="component" value="Unassembled WGS sequence"/>
</dbReference>
<gene>
    <name evidence="1" type="ORF">GK011_18895</name>
</gene>
<reference evidence="1 2" key="1">
    <citation type="submission" date="2019-11" db="EMBL/GenBank/DDBJ databases">
        <title>Erwinia sp. nov., isolated from feces of birds in Tibet plateau of China.</title>
        <authorList>
            <person name="Ge Y."/>
        </authorList>
    </citation>
    <scope>NUCLEOTIDE SEQUENCE [LARGE SCALE GENOMIC DNA]</scope>
    <source>
        <strain evidence="1 2">J316</strain>
    </source>
</reference>
<comment type="caution">
    <text evidence="1">The sequence shown here is derived from an EMBL/GenBank/DDBJ whole genome shotgun (WGS) entry which is preliminary data.</text>
</comment>
<evidence type="ECO:0000313" key="2">
    <source>
        <dbReference type="Proteomes" id="UP000480164"/>
    </source>
</evidence>
<dbReference type="InterPro" id="IPR033805">
    <property type="entry name" value="CdiI_Bp1026b-like"/>
</dbReference>
<accession>A0ABW9RGA3</accession>
<proteinExistence type="predicted"/>